<dbReference type="PROSITE" id="PS50893">
    <property type="entry name" value="ABC_TRANSPORTER_2"/>
    <property type="match status" value="1"/>
</dbReference>
<keyword evidence="3 5" id="KW-0067">ATP-binding</keyword>
<dbReference type="PANTHER" id="PTHR42939:SF1">
    <property type="entry name" value="ABC TRANSPORTER ATP-BINDING PROTEIN ALBC-RELATED"/>
    <property type="match status" value="1"/>
</dbReference>
<protein>
    <submittedName>
        <fullName evidence="5">ABC transporter ATP-binding protein</fullName>
    </submittedName>
</protein>
<dbReference type="Gene3D" id="3.40.50.300">
    <property type="entry name" value="P-loop containing nucleotide triphosphate hydrolases"/>
    <property type="match status" value="1"/>
</dbReference>
<keyword evidence="2" id="KW-0547">Nucleotide-binding</keyword>
<organism evidence="5 6">
    <name type="scientific">Helcococcus bovis</name>
    <dbReference type="NCBI Taxonomy" id="3153252"/>
    <lineage>
        <taxon>Bacteria</taxon>
        <taxon>Bacillati</taxon>
        <taxon>Bacillota</taxon>
        <taxon>Tissierellia</taxon>
        <taxon>Tissierellales</taxon>
        <taxon>Peptoniphilaceae</taxon>
        <taxon>Helcococcus</taxon>
    </lineage>
</organism>
<dbReference type="InterPro" id="IPR027417">
    <property type="entry name" value="P-loop_NTPase"/>
</dbReference>
<name>A0ABW9F6X9_9FIRM</name>
<keyword evidence="6" id="KW-1185">Reference proteome</keyword>
<reference evidence="5 6" key="1">
    <citation type="journal article" date="2024" name="Front. Microbiol.">
        <title>Pangenomic and biochemical analyses of Helcococcus ovis reveal widespread tetracycline resistance and a novel bacterial species, Helcococcus bovis.</title>
        <authorList>
            <person name="Cunha F."/>
            <person name="Zhai Y."/>
            <person name="Casaro S."/>
            <person name="Jones K.L."/>
            <person name="Hernandez M."/>
            <person name="Bisinotto R.S."/>
            <person name="Kariyawasam S."/>
            <person name="Brown M.B."/>
            <person name="Phillips A."/>
            <person name="Jeong K.C."/>
            <person name="Galvao K.N."/>
        </authorList>
    </citation>
    <scope>NUCLEOTIDE SEQUENCE [LARGE SCALE GENOMIC DNA]</scope>
    <source>
        <strain evidence="5 6">KG197</strain>
    </source>
</reference>
<evidence type="ECO:0000259" key="4">
    <source>
        <dbReference type="PROSITE" id="PS50893"/>
    </source>
</evidence>
<evidence type="ECO:0000313" key="6">
    <source>
        <dbReference type="Proteomes" id="UP001629536"/>
    </source>
</evidence>
<proteinExistence type="predicted"/>
<evidence type="ECO:0000256" key="2">
    <source>
        <dbReference type="ARBA" id="ARBA00022741"/>
    </source>
</evidence>
<dbReference type="InterPro" id="IPR051782">
    <property type="entry name" value="ABC_Transporter_VariousFunc"/>
</dbReference>
<dbReference type="RefSeq" id="WP_408126648.1">
    <property type="nucleotide sequence ID" value="NZ_JBFNFH010000010.1"/>
</dbReference>
<dbReference type="InterPro" id="IPR003439">
    <property type="entry name" value="ABC_transporter-like_ATP-bd"/>
</dbReference>
<accession>A0ABW9F6X9</accession>
<dbReference type="EMBL" id="JBFNFH010000010">
    <property type="protein sequence ID" value="MFM1525047.1"/>
    <property type="molecule type" value="Genomic_DNA"/>
</dbReference>
<feature type="domain" description="ABC transporter" evidence="4">
    <location>
        <begin position="4"/>
        <end position="228"/>
    </location>
</feature>
<gene>
    <name evidence="5" type="ORF">ABGF40_05100</name>
</gene>
<sequence>MSILKLENVTKKFGKQEVLKGINMHIEKPGIYAVIGPNGAGKSTLFNVISNLLKANSGEIEVVGKKNTNSDIFFEVSFLKDNRVLYDYLTGYDHLAFIKTAQKLPKERIDEVVEKLQIAHYMNKKTGDYSLGMKQHLLIAMAMMNKPKLMILDEPLNGLDPTSVIKVRHLLKELVESGTAILISSHTLSEIDLLTDQIMFLKDGRIVEEQLDVIKDNIYELTLTDQSIEKLQNYQIEGLNYEVKQDKMIVNIGINKVSYLIEKLEEENIEFTDITKKKVGSEERYMRMFPEEMEKIRR</sequence>
<dbReference type="Proteomes" id="UP001629536">
    <property type="component" value="Unassembled WGS sequence"/>
</dbReference>
<evidence type="ECO:0000256" key="3">
    <source>
        <dbReference type="ARBA" id="ARBA00022840"/>
    </source>
</evidence>
<dbReference type="SMART" id="SM00382">
    <property type="entry name" value="AAA"/>
    <property type="match status" value="1"/>
</dbReference>
<dbReference type="SUPFAM" id="SSF52540">
    <property type="entry name" value="P-loop containing nucleoside triphosphate hydrolases"/>
    <property type="match status" value="1"/>
</dbReference>
<keyword evidence="1" id="KW-0813">Transport</keyword>
<dbReference type="GO" id="GO:0016740">
    <property type="term" value="F:transferase activity"/>
    <property type="evidence" value="ECO:0007669"/>
    <property type="project" value="UniProtKB-KW"/>
</dbReference>
<dbReference type="GO" id="GO:0005524">
    <property type="term" value="F:ATP binding"/>
    <property type="evidence" value="ECO:0007669"/>
    <property type="project" value="UniProtKB-KW"/>
</dbReference>
<dbReference type="Pfam" id="PF00005">
    <property type="entry name" value="ABC_tran"/>
    <property type="match status" value="1"/>
</dbReference>
<dbReference type="InterPro" id="IPR003593">
    <property type="entry name" value="AAA+_ATPase"/>
</dbReference>
<dbReference type="PANTHER" id="PTHR42939">
    <property type="entry name" value="ABC TRANSPORTER ATP-BINDING PROTEIN ALBC-RELATED"/>
    <property type="match status" value="1"/>
</dbReference>
<comment type="caution">
    <text evidence="5">The sequence shown here is derived from an EMBL/GenBank/DDBJ whole genome shotgun (WGS) entry which is preliminary data.</text>
</comment>
<evidence type="ECO:0000256" key="1">
    <source>
        <dbReference type="ARBA" id="ARBA00022448"/>
    </source>
</evidence>
<evidence type="ECO:0000313" key="5">
    <source>
        <dbReference type="EMBL" id="MFM1525047.1"/>
    </source>
</evidence>
<keyword evidence="5" id="KW-0808">Transferase</keyword>